<accession>A0A834YQH5</accession>
<dbReference type="Gene3D" id="3.40.50.720">
    <property type="entry name" value="NAD(P)-binding Rossmann-like Domain"/>
    <property type="match status" value="1"/>
</dbReference>
<dbReference type="Proteomes" id="UP000655225">
    <property type="component" value="Unassembled WGS sequence"/>
</dbReference>
<comment type="caution">
    <text evidence="2">The sequence shown here is derived from an EMBL/GenBank/DDBJ whole genome shotgun (WGS) entry which is preliminary data.</text>
</comment>
<dbReference type="OrthoDB" id="48317at2759"/>
<dbReference type="Pfam" id="PF13602">
    <property type="entry name" value="ADH_zinc_N_2"/>
    <property type="match status" value="1"/>
</dbReference>
<dbReference type="CDD" id="cd08267">
    <property type="entry name" value="MDR1"/>
    <property type="match status" value="1"/>
</dbReference>
<dbReference type="GO" id="GO:0016491">
    <property type="term" value="F:oxidoreductase activity"/>
    <property type="evidence" value="ECO:0007669"/>
    <property type="project" value="InterPro"/>
</dbReference>
<dbReference type="PANTHER" id="PTHR44013">
    <property type="entry name" value="ZINC-TYPE ALCOHOL DEHYDROGENASE-LIKE PROTEIN C16A3.02C"/>
    <property type="match status" value="1"/>
</dbReference>
<dbReference type="SUPFAM" id="SSF51735">
    <property type="entry name" value="NAD(P)-binding Rossmann-fold domains"/>
    <property type="match status" value="1"/>
</dbReference>
<proteinExistence type="predicted"/>
<organism evidence="2 3">
    <name type="scientific">Tetracentron sinense</name>
    <name type="common">Spur-leaf</name>
    <dbReference type="NCBI Taxonomy" id="13715"/>
    <lineage>
        <taxon>Eukaryota</taxon>
        <taxon>Viridiplantae</taxon>
        <taxon>Streptophyta</taxon>
        <taxon>Embryophyta</taxon>
        <taxon>Tracheophyta</taxon>
        <taxon>Spermatophyta</taxon>
        <taxon>Magnoliopsida</taxon>
        <taxon>Trochodendrales</taxon>
        <taxon>Trochodendraceae</taxon>
        <taxon>Tetracentron</taxon>
    </lineage>
</organism>
<keyword evidence="3" id="KW-1185">Reference proteome</keyword>
<dbReference type="InterPro" id="IPR011032">
    <property type="entry name" value="GroES-like_sf"/>
</dbReference>
<dbReference type="SMART" id="SM00829">
    <property type="entry name" value="PKS_ER"/>
    <property type="match status" value="1"/>
</dbReference>
<dbReference type="AlphaFoldDB" id="A0A834YQH5"/>
<feature type="domain" description="Enoyl reductase (ER)" evidence="1">
    <location>
        <begin position="96"/>
        <end position="403"/>
    </location>
</feature>
<dbReference type="InterPro" id="IPR036291">
    <property type="entry name" value="NAD(P)-bd_dom_sf"/>
</dbReference>
<dbReference type="Pfam" id="PF08240">
    <property type="entry name" value="ADH_N"/>
    <property type="match status" value="1"/>
</dbReference>
<evidence type="ECO:0000313" key="3">
    <source>
        <dbReference type="Proteomes" id="UP000655225"/>
    </source>
</evidence>
<evidence type="ECO:0000313" key="2">
    <source>
        <dbReference type="EMBL" id="KAF8391915.1"/>
    </source>
</evidence>
<evidence type="ECO:0000259" key="1">
    <source>
        <dbReference type="SMART" id="SM00829"/>
    </source>
</evidence>
<protein>
    <recommendedName>
        <fullName evidence="1">Enoyl reductase (ER) domain-containing protein</fullName>
    </recommendedName>
</protein>
<name>A0A834YQH5_TETSI</name>
<dbReference type="PANTHER" id="PTHR44013:SF1">
    <property type="entry name" value="ZINC-TYPE ALCOHOL DEHYDROGENASE-LIKE PROTEIN C16A3.02C"/>
    <property type="match status" value="1"/>
</dbReference>
<dbReference type="EMBL" id="JABCRI010000016">
    <property type="protein sequence ID" value="KAF8391915.1"/>
    <property type="molecule type" value="Genomic_DNA"/>
</dbReference>
<dbReference type="Gene3D" id="3.90.180.10">
    <property type="entry name" value="Medium-chain alcohol dehydrogenases, catalytic domain"/>
    <property type="match status" value="1"/>
</dbReference>
<sequence>MAEKVMRALQYEGYGGGATGLKIPFTRIEVFDGEMASLQAARSAQLEVMDEKREAMAMKTKSYQMRAAKAYDKIVQHRTFKEGDLVLRIAIHVKNGTKHVVVSIPSPKKDEVLVIVEAASLNPIDWKIQKGMLRPVMPRKFPYIPVTDVAGEVVEIGSGIKLFKAGDRVVSRLNSVTGGGLAEFAVAPESLTVTRPPEVSAAEGAGLPVAGLTAHQALTKSAGIKLDGSDQPTNILITAASGGVGHYAVQLAKLGNMYITATCGARNIDFVTSLGADEVLDYKTIDGAALRSPSGRKYDFVTHCATGISWSTFEPNLSENGKVIDITPSPSGMLTFALKKLTFSKKQLVPLILTPKGENLEYLVGLVKEGKLMTVVDSKHPLSKAEEAWAKSIDGHATGKIIVELTKTMLEFA</sequence>
<dbReference type="InterPro" id="IPR020843">
    <property type="entry name" value="ER"/>
</dbReference>
<reference evidence="2 3" key="1">
    <citation type="submission" date="2020-04" db="EMBL/GenBank/DDBJ databases">
        <title>Plant Genome Project.</title>
        <authorList>
            <person name="Zhang R.-G."/>
        </authorList>
    </citation>
    <scope>NUCLEOTIDE SEQUENCE [LARGE SCALE GENOMIC DNA]</scope>
    <source>
        <strain evidence="2">YNK0</strain>
        <tissue evidence="2">Leaf</tissue>
    </source>
</reference>
<dbReference type="OMA" id="LVTYQCL"/>
<dbReference type="InterPro" id="IPR052733">
    <property type="entry name" value="Chloroplast_QOR"/>
</dbReference>
<dbReference type="InterPro" id="IPR013154">
    <property type="entry name" value="ADH-like_N"/>
</dbReference>
<gene>
    <name evidence="2" type="ORF">HHK36_022255</name>
</gene>
<dbReference type="SUPFAM" id="SSF50129">
    <property type="entry name" value="GroES-like"/>
    <property type="match status" value="1"/>
</dbReference>